<keyword evidence="2" id="KW-1133">Transmembrane helix</keyword>
<evidence type="ECO:0000313" key="3">
    <source>
        <dbReference type="EMBL" id="KXO89067.1"/>
    </source>
</evidence>
<evidence type="ECO:0000256" key="1">
    <source>
        <dbReference type="SAM" id="MobiDB-lite"/>
    </source>
</evidence>
<proteinExistence type="predicted"/>
<protein>
    <recommendedName>
        <fullName evidence="5">Transmembrane protein</fullName>
    </recommendedName>
</protein>
<dbReference type="RefSeq" id="WP_068747030.1">
    <property type="nucleotide sequence ID" value="NZ_LSRE01000050.1"/>
</dbReference>
<sequence>MNPEQSYQQQPYPQNGHPQQPYPNQQYAQQPYQPQQYPHPAQGPVFQAKFRKHTGLIILAQWQDSYVTGSYADVRAAYRAAQTHNLLAGWWGLISLLVYNWIALIGNTSEMGRIKQQARAAGLEV</sequence>
<organism evidence="3 4">
    <name type="scientific">Tsukamurella pseudospumae</name>
    <dbReference type="NCBI Taxonomy" id="239498"/>
    <lineage>
        <taxon>Bacteria</taxon>
        <taxon>Bacillati</taxon>
        <taxon>Actinomycetota</taxon>
        <taxon>Actinomycetes</taxon>
        <taxon>Mycobacteriales</taxon>
        <taxon>Tsukamurellaceae</taxon>
        <taxon>Tsukamurella</taxon>
    </lineage>
</organism>
<evidence type="ECO:0008006" key="5">
    <source>
        <dbReference type="Google" id="ProtNLM"/>
    </source>
</evidence>
<name>A0A137YT59_9ACTN</name>
<reference evidence="3 4" key="1">
    <citation type="submission" date="2016-02" db="EMBL/GenBank/DDBJ databases">
        <authorList>
            <person name="Teng J.L."/>
            <person name="Tang Y."/>
            <person name="Huang Y."/>
            <person name="Guo F."/>
            <person name="Wei W."/>
            <person name="Chen J.H."/>
            <person name="Wong S.Y."/>
            <person name="Lau S.K."/>
            <person name="Woo P.C."/>
        </authorList>
    </citation>
    <scope>NUCLEOTIDE SEQUENCE [LARGE SCALE GENOMIC DNA]</scope>
    <source>
        <strain evidence="3 4">JCM 13375</strain>
    </source>
</reference>
<dbReference type="Proteomes" id="UP000070409">
    <property type="component" value="Unassembled WGS sequence"/>
</dbReference>
<feature type="transmembrane region" description="Helical" evidence="2">
    <location>
        <begin position="88"/>
        <end position="106"/>
    </location>
</feature>
<gene>
    <name evidence="3" type="ORF">AXK61_10610</name>
</gene>
<keyword evidence="2" id="KW-0472">Membrane</keyword>
<comment type="caution">
    <text evidence="3">The sequence shown here is derived from an EMBL/GenBank/DDBJ whole genome shotgun (WGS) entry which is preliminary data.</text>
</comment>
<keyword evidence="4" id="KW-1185">Reference proteome</keyword>
<keyword evidence="2" id="KW-0812">Transmembrane</keyword>
<accession>A0A137YT59</accession>
<feature type="region of interest" description="Disordered" evidence="1">
    <location>
        <begin position="1"/>
        <end position="43"/>
    </location>
</feature>
<dbReference type="EMBL" id="LSRE01000050">
    <property type="protein sequence ID" value="KXO89067.1"/>
    <property type="molecule type" value="Genomic_DNA"/>
</dbReference>
<evidence type="ECO:0000256" key="2">
    <source>
        <dbReference type="SAM" id="Phobius"/>
    </source>
</evidence>
<evidence type="ECO:0000313" key="4">
    <source>
        <dbReference type="Proteomes" id="UP000070409"/>
    </source>
</evidence>